<gene>
    <name evidence="1" type="ORF">Cboi01_000078600</name>
</gene>
<sequence>MSGNKLMYNHASSILTGSVEKGELSRVSLKSEISTKYIVQNETFFNLFNNIIKEDVTIDGNKDEFELKHKEHAKRLTLAELREKLNLLESGKISKTDSFSSKDYLNHSIQRCKTEIEDENKLIDEQLINSRTVNKKKDTTWKEIEDLNQIINDLETEFITNPTDIEKSGLTKKNDNILLEYSDKYNRSLYEVTGNLQQTSENLDIGQDDDIEEQDEENETESDSVNVQAASNDVSASVTEGDVNMNDVSNNTTQEVHPAASEPHHPRKIAKLLSSETDSASSDYNSSIYYRLINKVKFNGVNYDSVSYNDVKFQIQEAKQIAEKAKKEKMAKEEEERKLREEEEKKKQEEIKIKQQQLQEQRLFEEQKKLRQEMEKYKKLREERERAEEQRASAEADDGEASSNESSSSSESSSDSSSSSDESSSDEEDKEPENHKKDKDSSDESDSQDSSDSSDDEEAAKSEPATVNYPQQAYQGNQQTGYNAVNKVHT</sequence>
<reference evidence="1" key="1">
    <citation type="submission" date="2023-04" db="EMBL/GenBank/DDBJ databases">
        <title>Candida boidinii NBRC 1967.</title>
        <authorList>
            <person name="Ichikawa N."/>
            <person name="Sato H."/>
            <person name="Tonouchi N."/>
        </authorList>
    </citation>
    <scope>NUCLEOTIDE SEQUENCE</scope>
    <source>
        <strain evidence="1">NBRC 1967</strain>
    </source>
</reference>
<accession>A0ACB5TGT6</accession>
<organism evidence="1 2">
    <name type="scientific">Candida boidinii</name>
    <name type="common">Yeast</name>
    <dbReference type="NCBI Taxonomy" id="5477"/>
    <lineage>
        <taxon>Eukaryota</taxon>
        <taxon>Fungi</taxon>
        <taxon>Dikarya</taxon>
        <taxon>Ascomycota</taxon>
        <taxon>Saccharomycotina</taxon>
        <taxon>Pichiomycetes</taxon>
        <taxon>Pichiales</taxon>
        <taxon>Pichiaceae</taxon>
        <taxon>Ogataea</taxon>
        <taxon>Ogataea/Candida clade</taxon>
    </lineage>
</organism>
<dbReference type="Proteomes" id="UP001165101">
    <property type="component" value="Unassembled WGS sequence"/>
</dbReference>
<protein>
    <submittedName>
        <fullName evidence="1">Unnamed protein product</fullName>
    </submittedName>
</protein>
<evidence type="ECO:0000313" key="2">
    <source>
        <dbReference type="Proteomes" id="UP001165101"/>
    </source>
</evidence>
<name>A0ACB5TGT6_CANBO</name>
<keyword evidence="2" id="KW-1185">Reference proteome</keyword>
<comment type="caution">
    <text evidence="1">The sequence shown here is derived from an EMBL/GenBank/DDBJ whole genome shotgun (WGS) entry which is preliminary data.</text>
</comment>
<proteinExistence type="predicted"/>
<dbReference type="EMBL" id="BSXV01000241">
    <property type="protein sequence ID" value="GME88226.1"/>
    <property type="molecule type" value="Genomic_DNA"/>
</dbReference>
<evidence type="ECO:0000313" key="1">
    <source>
        <dbReference type="EMBL" id="GME88226.1"/>
    </source>
</evidence>